<gene>
    <name evidence="3" type="ORF">QM524_03185</name>
</gene>
<dbReference type="NCBIfam" id="TIGR04183">
    <property type="entry name" value="Por_Secre_tail"/>
    <property type="match status" value="1"/>
</dbReference>
<accession>A0ABT6Y3S6</accession>
<keyword evidence="4" id="KW-1185">Reference proteome</keyword>
<comment type="caution">
    <text evidence="3">The sequence shown here is derived from an EMBL/GenBank/DDBJ whole genome shotgun (WGS) entry which is preliminary data.</text>
</comment>
<evidence type="ECO:0000313" key="4">
    <source>
        <dbReference type="Proteomes" id="UP001236507"/>
    </source>
</evidence>
<feature type="signal peptide" evidence="1">
    <location>
        <begin position="1"/>
        <end position="28"/>
    </location>
</feature>
<protein>
    <submittedName>
        <fullName evidence="3">T9SS type A sorting domain-containing protein</fullName>
    </submittedName>
</protein>
<evidence type="ECO:0000259" key="2">
    <source>
        <dbReference type="Pfam" id="PF18962"/>
    </source>
</evidence>
<name>A0ABT6Y3S6_9BACT</name>
<dbReference type="EMBL" id="JASHIF010000002">
    <property type="protein sequence ID" value="MDI9858207.1"/>
    <property type="molecule type" value="Genomic_DNA"/>
</dbReference>
<dbReference type="RefSeq" id="WP_283343455.1">
    <property type="nucleotide sequence ID" value="NZ_JASHIF010000002.1"/>
</dbReference>
<dbReference type="InterPro" id="IPR026444">
    <property type="entry name" value="Secre_tail"/>
</dbReference>
<keyword evidence="1" id="KW-0732">Signal</keyword>
<feature type="domain" description="Secretion system C-terminal sorting" evidence="2">
    <location>
        <begin position="466"/>
        <end position="543"/>
    </location>
</feature>
<reference evidence="3 4" key="1">
    <citation type="submission" date="2023-05" db="EMBL/GenBank/DDBJ databases">
        <title>Novel species of genus Flectobacillus isolated from stream in China.</title>
        <authorList>
            <person name="Lu H."/>
        </authorList>
    </citation>
    <scope>NUCLEOTIDE SEQUENCE [LARGE SCALE GENOMIC DNA]</scope>
    <source>
        <strain evidence="3 4">KCTC 42575</strain>
    </source>
</reference>
<feature type="chain" id="PRO_5046705207" evidence="1">
    <location>
        <begin position="29"/>
        <end position="548"/>
    </location>
</feature>
<organism evidence="3 4">
    <name type="scientific">Flectobacillus roseus</name>
    <dbReference type="NCBI Taxonomy" id="502259"/>
    <lineage>
        <taxon>Bacteria</taxon>
        <taxon>Pseudomonadati</taxon>
        <taxon>Bacteroidota</taxon>
        <taxon>Cytophagia</taxon>
        <taxon>Cytophagales</taxon>
        <taxon>Flectobacillaceae</taxon>
        <taxon>Flectobacillus</taxon>
    </lineage>
</organism>
<dbReference type="Proteomes" id="UP001236507">
    <property type="component" value="Unassembled WGS sequence"/>
</dbReference>
<sequence length="548" mass="63312">MLRKLRNKLPMMVLCWMGVMSFFPHSFGQNSFVFTPSSSKGTINWQQFPNFSLPFLNVYTGPRFVSDIQEPLKHGFSHLARYNQFDADLPVKNRAFLWYGVASIGGQPWYELESPWENNLATYQSYWKGSMQSFANEFNDTRGQAFPQYDFLVLDIERERPSNNNILTLKLSSGVPQNYKNLPDSAFVERYKRDLMNLYAKPINYLWDIGFPKTTKIASYSDAPIKNQEFPIGYSWKAILDEPTPLNYYMKDSLTQKVGGPFYAQNTHLTPSAYFCYEYRNFPNYSNVAYQLFQVEANRARSNKDVILFEWLGYNRCQNSNYAFDQSIPKHLIEAQAIMPYFSGAKGIFLWEGPIARQDTMNLNKYEYFVNGLYRLSQYKGFFTGDYSLYIPKTAHQHFQDYDPIWRAVIKGDSVLVAAINEFANDNATTNLTIRIGSWSKSIVLKGKETFLQAFTLEKFTEKILVYPNPSAGPINLEYQGSGSITGIVQLYDLMGNIRFEANWADLPNESFVANRRVLNPKLPTGVYILRVNNQGHLMEQKVFLTNN</sequence>
<evidence type="ECO:0000256" key="1">
    <source>
        <dbReference type="SAM" id="SignalP"/>
    </source>
</evidence>
<proteinExistence type="predicted"/>
<evidence type="ECO:0000313" key="3">
    <source>
        <dbReference type="EMBL" id="MDI9858207.1"/>
    </source>
</evidence>
<dbReference type="Pfam" id="PF18962">
    <property type="entry name" value="Por_Secre_tail"/>
    <property type="match status" value="1"/>
</dbReference>